<evidence type="ECO:0000313" key="2">
    <source>
        <dbReference type="Proteomes" id="UP000251995"/>
    </source>
</evidence>
<dbReference type="SUPFAM" id="SSF53850">
    <property type="entry name" value="Periplasmic binding protein-like II"/>
    <property type="match status" value="1"/>
</dbReference>
<sequence>MAHDHIPNRTRLTRRTFLAAGLTATLAACTTGNESASNPKVLDFWDYQQQPEKNYLKRLSDFTAKTGVKINRRVIKYEDYLAKILQAAAARQLPDVIMIDNPWNSSLAEQGVLEDLTSRVKAWGQWDNFYPGPAASATWKGKIYGVPNESNALTLYYDKTLFDQKHIPAPTTWDELSRIGKALTEGKRYGVSAPMTRSENSVFLYEAWLWQAGADLGSLRSPAALRATDHLKSLVSSKTLSTESLSWDLRGSVTELVNGRSAMAFGGTWDCDWVFDNMGNGRRAAVTTLPKGPKSAASNLGGESWTIASTSTKKDTAWQLLEFALDKDRQMPYLVESGQLPSRKDLASRSAFLKDPYPTLLKQLNVAEARVYGPDYPRMSDALINLFQSVVSGQSTPADALDKAAKAIEPLLAA</sequence>
<reference evidence="1 2" key="1">
    <citation type="submission" date="2017-12" db="EMBL/GenBank/DDBJ databases">
        <title>The whole genome sequence of the Acidipropionibacterium virtanenii sp. nov. type strain JS278.</title>
        <authorList>
            <person name="Laine P."/>
            <person name="Deptula P."/>
            <person name="Varmanen P."/>
            <person name="Auvinen P."/>
        </authorList>
    </citation>
    <scope>NUCLEOTIDE SEQUENCE [LARGE SCALE GENOMIC DNA]</scope>
    <source>
        <strain evidence="1 2">JS278</strain>
    </source>
</reference>
<dbReference type="Proteomes" id="UP000251995">
    <property type="component" value="Chromosome"/>
</dbReference>
<dbReference type="PROSITE" id="PS51318">
    <property type="entry name" value="TAT"/>
    <property type="match status" value="1"/>
</dbReference>
<keyword evidence="2" id="KW-1185">Reference proteome</keyword>
<dbReference type="KEGG" id="acij:JS278_00473"/>
<organism evidence="1 2">
    <name type="scientific">Acidipropionibacterium virtanenii</name>
    <dbReference type="NCBI Taxonomy" id="2057246"/>
    <lineage>
        <taxon>Bacteria</taxon>
        <taxon>Bacillati</taxon>
        <taxon>Actinomycetota</taxon>
        <taxon>Actinomycetes</taxon>
        <taxon>Propionibacteriales</taxon>
        <taxon>Propionibacteriaceae</taxon>
        <taxon>Acidipropionibacterium</taxon>
    </lineage>
</organism>
<dbReference type="CDD" id="cd13585">
    <property type="entry name" value="PBP2_TMBP_like"/>
    <property type="match status" value="1"/>
</dbReference>
<protein>
    <submittedName>
        <fullName evidence="1">Lactose-binding protein</fullName>
    </submittedName>
</protein>
<dbReference type="InterPro" id="IPR006311">
    <property type="entry name" value="TAT_signal"/>
</dbReference>
<gene>
    <name evidence="1" type="primary">lacE_2</name>
    <name evidence="1" type="ORF">JS278_00473</name>
</gene>
<dbReference type="AlphaFoldDB" id="A0A344UQW8"/>
<dbReference type="OrthoDB" id="2531053at2"/>
<name>A0A344UQW8_9ACTN</name>
<dbReference type="InterPro" id="IPR006059">
    <property type="entry name" value="SBP"/>
</dbReference>
<proteinExistence type="predicted"/>
<accession>A0A344UQW8</accession>
<dbReference type="Gene3D" id="3.40.190.10">
    <property type="entry name" value="Periplasmic binding protein-like II"/>
    <property type="match status" value="2"/>
</dbReference>
<dbReference type="PANTHER" id="PTHR43649">
    <property type="entry name" value="ARABINOSE-BINDING PROTEIN-RELATED"/>
    <property type="match status" value="1"/>
</dbReference>
<dbReference type="PANTHER" id="PTHR43649:SF12">
    <property type="entry name" value="DIACETYLCHITOBIOSE BINDING PROTEIN DASA"/>
    <property type="match status" value="1"/>
</dbReference>
<dbReference type="InterPro" id="IPR050490">
    <property type="entry name" value="Bact_solute-bd_prot1"/>
</dbReference>
<dbReference type="EMBL" id="CP025198">
    <property type="protein sequence ID" value="AXE37666.1"/>
    <property type="molecule type" value="Genomic_DNA"/>
</dbReference>
<dbReference type="RefSeq" id="WP_114043791.1">
    <property type="nucleotide sequence ID" value="NZ_CP025198.1"/>
</dbReference>
<dbReference type="Pfam" id="PF13416">
    <property type="entry name" value="SBP_bac_8"/>
    <property type="match status" value="1"/>
</dbReference>
<evidence type="ECO:0000313" key="1">
    <source>
        <dbReference type="EMBL" id="AXE37666.1"/>
    </source>
</evidence>